<comment type="function">
    <text evidence="1">Iron-sulfur subunit of the cytochrome bc1 complex, an essential component of the respiratory electron transport chain required for ATP synthesis. The bc1 complex catalyzes the oxidation of menaquinol and the reduction of cytochrome c in the respiratory chain. The bc1 complex operates through a Q-cycle mechanism that couples electron transfer to generation of the proton gradient that drives ATP synthesis.</text>
</comment>
<gene>
    <name evidence="12" type="ORF">GA0070617_2208</name>
</gene>
<keyword evidence="12" id="KW-0560">Oxidoreductase</keyword>
<evidence type="ECO:0000256" key="2">
    <source>
        <dbReference type="ARBA" id="ARBA00015816"/>
    </source>
</evidence>
<name>A0A1C6UFZ8_9ACTN</name>
<dbReference type="InterPro" id="IPR014349">
    <property type="entry name" value="Rieske_Fe-S_prot"/>
</dbReference>
<dbReference type="CDD" id="cd03467">
    <property type="entry name" value="Rieske"/>
    <property type="match status" value="1"/>
</dbReference>
<dbReference type="PANTHER" id="PTHR10134">
    <property type="entry name" value="CYTOCHROME B-C1 COMPLEX SUBUNIT RIESKE, MITOCHONDRIAL"/>
    <property type="match status" value="1"/>
</dbReference>
<dbReference type="FunFam" id="2.102.10.10:FF:000016">
    <property type="entry name" value="Nitrite reductase/ring-hydroxylating ferredoxin subunit"/>
    <property type="match status" value="1"/>
</dbReference>
<feature type="domain" description="Rieske" evidence="11">
    <location>
        <begin position="65"/>
        <end position="157"/>
    </location>
</feature>
<evidence type="ECO:0000256" key="6">
    <source>
        <dbReference type="ARBA" id="ARBA00023014"/>
    </source>
</evidence>
<dbReference type="GO" id="GO:0046872">
    <property type="term" value="F:metal ion binding"/>
    <property type="evidence" value="ECO:0007669"/>
    <property type="project" value="UniProtKB-KW"/>
</dbReference>
<evidence type="ECO:0000256" key="3">
    <source>
        <dbReference type="ARBA" id="ARBA00022714"/>
    </source>
</evidence>
<dbReference type="STRING" id="683228.GA0070617_2208"/>
<evidence type="ECO:0000313" key="12">
    <source>
        <dbReference type="EMBL" id="SCL52894.1"/>
    </source>
</evidence>
<keyword evidence="6" id="KW-0411">Iron-sulfur</keyword>
<evidence type="ECO:0000256" key="8">
    <source>
        <dbReference type="ARBA" id="ARBA00029586"/>
    </source>
</evidence>
<evidence type="ECO:0000256" key="7">
    <source>
        <dbReference type="ARBA" id="ARBA00023157"/>
    </source>
</evidence>
<dbReference type="GO" id="GO:0016020">
    <property type="term" value="C:membrane"/>
    <property type="evidence" value="ECO:0007669"/>
    <property type="project" value="InterPro"/>
</dbReference>
<reference evidence="12 13" key="1">
    <citation type="submission" date="2016-06" db="EMBL/GenBank/DDBJ databases">
        <authorList>
            <person name="Kjaerup R.B."/>
            <person name="Dalgaard T.S."/>
            <person name="Juul-Madsen H.R."/>
        </authorList>
    </citation>
    <scope>NUCLEOTIDE SEQUENCE [LARGE SCALE GENOMIC DNA]</scope>
    <source>
        <strain evidence="12 13">DSM 45577</strain>
    </source>
</reference>
<dbReference type="AlphaFoldDB" id="A0A1C6UFZ8"/>
<keyword evidence="3" id="KW-0001">2Fe-2S</keyword>
<evidence type="ECO:0000256" key="10">
    <source>
        <dbReference type="SAM" id="SignalP"/>
    </source>
</evidence>
<proteinExistence type="predicted"/>
<dbReference type="SUPFAM" id="SSF50022">
    <property type="entry name" value="ISP domain"/>
    <property type="match status" value="1"/>
</dbReference>
<feature type="signal peptide" evidence="10">
    <location>
        <begin position="1"/>
        <end position="30"/>
    </location>
</feature>
<dbReference type="InterPro" id="IPR017941">
    <property type="entry name" value="Rieske_2Fe-2S"/>
</dbReference>
<dbReference type="InterPro" id="IPR006311">
    <property type="entry name" value="TAT_signal"/>
</dbReference>
<evidence type="ECO:0000256" key="4">
    <source>
        <dbReference type="ARBA" id="ARBA00022723"/>
    </source>
</evidence>
<comment type="cofactor">
    <cofactor evidence="9">
        <name>[2Fe-2S] cluster</name>
        <dbReference type="ChEBI" id="CHEBI:190135"/>
    </cofactor>
</comment>
<evidence type="ECO:0000313" key="13">
    <source>
        <dbReference type="Proteomes" id="UP000198937"/>
    </source>
</evidence>
<keyword evidence="7" id="KW-1015">Disulfide bond</keyword>
<keyword evidence="10" id="KW-0732">Signal</keyword>
<dbReference type="GO" id="GO:0051213">
    <property type="term" value="F:dioxygenase activity"/>
    <property type="evidence" value="ECO:0007669"/>
    <property type="project" value="UniProtKB-KW"/>
</dbReference>
<feature type="chain" id="PRO_5008747681" description="Cytochrome bc1 complex Rieske iron-sulfur subunit" evidence="10">
    <location>
        <begin position="31"/>
        <end position="158"/>
    </location>
</feature>
<dbReference type="RefSeq" id="WP_091436092.1">
    <property type="nucleotide sequence ID" value="NZ_BMMJ01000004.1"/>
</dbReference>
<evidence type="ECO:0000256" key="1">
    <source>
        <dbReference type="ARBA" id="ARBA00002494"/>
    </source>
</evidence>
<dbReference type="GO" id="GO:0016705">
    <property type="term" value="F:oxidoreductase activity, acting on paired donors, with incorporation or reduction of molecular oxygen"/>
    <property type="evidence" value="ECO:0007669"/>
    <property type="project" value="UniProtKB-ARBA"/>
</dbReference>
<dbReference type="PROSITE" id="PS51296">
    <property type="entry name" value="RIESKE"/>
    <property type="match status" value="1"/>
</dbReference>
<keyword evidence="12" id="KW-0223">Dioxygenase</keyword>
<evidence type="ECO:0000256" key="5">
    <source>
        <dbReference type="ARBA" id="ARBA00023004"/>
    </source>
</evidence>
<dbReference type="Pfam" id="PF00355">
    <property type="entry name" value="Rieske"/>
    <property type="match status" value="1"/>
</dbReference>
<dbReference type="GO" id="GO:0004497">
    <property type="term" value="F:monooxygenase activity"/>
    <property type="evidence" value="ECO:0007669"/>
    <property type="project" value="UniProtKB-ARBA"/>
</dbReference>
<dbReference type="InterPro" id="IPR005805">
    <property type="entry name" value="Rieske_Fe-S_prot_C"/>
</dbReference>
<dbReference type="Proteomes" id="UP000198937">
    <property type="component" value="Unassembled WGS sequence"/>
</dbReference>
<dbReference type="GO" id="GO:0051537">
    <property type="term" value="F:2 iron, 2 sulfur cluster binding"/>
    <property type="evidence" value="ECO:0007669"/>
    <property type="project" value="UniProtKB-KW"/>
</dbReference>
<dbReference type="Gene3D" id="2.102.10.10">
    <property type="entry name" value="Rieske [2Fe-2S] iron-sulphur domain"/>
    <property type="match status" value="1"/>
</dbReference>
<accession>A0A1C6UFZ8</accession>
<keyword evidence="13" id="KW-1185">Reference proteome</keyword>
<dbReference type="OrthoDB" id="25106at2"/>
<organism evidence="12 13">
    <name type="scientific">Micromonospora yangpuensis</name>
    <dbReference type="NCBI Taxonomy" id="683228"/>
    <lineage>
        <taxon>Bacteria</taxon>
        <taxon>Bacillati</taxon>
        <taxon>Actinomycetota</taxon>
        <taxon>Actinomycetes</taxon>
        <taxon>Micromonosporales</taxon>
        <taxon>Micromonosporaceae</taxon>
        <taxon>Micromonospora</taxon>
    </lineage>
</organism>
<evidence type="ECO:0000256" key="9">
    <source>
        <dbReference type="ARBA" id="ARBA00034078"/>
    </source>
</evidence>
<sequence length="158" mass="15216">MSNDVPGRSCPPRRALLAGACAVGVTAALAGCQTYGTAPVAAPGGPAPAPDGSGGTAAPDGAPAPALAALADIPVGGGKIFADEKVVVTRPTAETVKAFSATCTHQGCTVTEVTDGTIVCACHNSVFDIADGSVRGGPARAPLPAANVAVDGDTIRLA</sequence>
<dbReference type="PROSITE" id="PS51318">
    <property type="entry name" value="TAT"/>
    <property type="match status" value="1"/>
</dbReference>
<evidence type="ECO:0000259" key="11">
    <source>
        <dbReference type="PROSITE" id="PS51296"/>
    </source>
</evidence>
<dbReference type="EMBL" id="FMIA01000002">
    <property type="protein sequence ID" value="SCL52894.1"/>
    <property type="molecule type" value="Genomic_DNA"/>
</dbReference>
<keyword evidence="5" id="KW-0408">Iron</keyword>
<keyword evidence="4" id="KW-0479">Metal-binding</keyword>
<dbReference type="PRINTS" id="PR00162">
    <property type="entry name" value="RIESKE"/>
</dbReference>
<protein>
    <recommendedName>
        <fullName evidence="2">Cytochrome bc1 complex Rieske iron-sulfur subunit</fullName>
    </recommendedName>
    <alternativeName>
        <fullName evidence="8">Cytochrome bc1 reductase complex subunit QcrA</fullName>
    </alternativeName>
</protein>
<dbReference type="InterPro" id="IPR036922">
    <property type="entry name" value="Rieske_2Fe-2S_sf"/>
</dbReference>